<name>J0X2B5_9ACTO</name>
<accession>J0X2B5</accession>
<dbReference type="eggNOG" id="ENOG5032ZQT">
    <property type="taxonomic scope" value="Bacteria"/>
</dbReference>
<gene>
    <name evidence="2" type="ORF">HMPREF1318_3134</name>
</gene>
<keyword evidence="3" id="KW-1185">Reference proteome</keyword>
<protein>
    <recommendedName>
        <fullName evidence="1">PKD domain-containing protein</fullName>
    </recommendedName>
</protein>
<proteinExistence type="predicted"/>
<sequence length="130" mass="13430">MLLNRPQSAPEEPAAAVEAAGAGVPVVVTSSDVSKVMANGSGITRQPPGAKALVSKIVIVYTSGDSQTMETQVGGAPVTIVATPASYTWDWGDGTTTTTKDPGAAYPDHTVFHKYSHTADNVVISLTTTW</sequence>
<dbReference type="SUPFAM" id="SSF49299">
    <property type="entry name" value="PKD domain"/>
    <property type="match status" value="1"/>
</dbReference>
<organism evidence="2 3">
    <name type="scientific">Actinomyces massiliensis F0489</name>
    <dbReference type="NCBI Taxonomy" id="1125718"/>
    <lineage>
        <taxon>Bacteria</taxon>
        <taxon>Bacillati</taxon>
        <taxon>Actinomycetota</taxon>
        <taxon>Actinomycetes</taxon>
        <taxon>Actinomycetales</taxon>
        <taxon>Actinomycetaceae</taxon>
        <taxon>Actinomyces</taxon>
    </lineage>
</organism>
<dbReference type="InterPro" id="IPR000601">
    <property type="entry name" value="PKD_dom"/>
</dbReference>
<dbReference type="AlphaFoldDB" id="J0X2B5"/>
<comment type="caution">
    <text evidence="2">The sequence shown here is derived from an EMBL/GenBank/DDBJ whole genome shotgun (WGS) entry which is preliminary data.</text>
</comment>
<evidence type="ECO:0000313" key="3">
    <source>
        <dbReference type="Proteomes" id="UP000002941"/>
    </source>
</evidence>
<dbReference type="Proteomes" id="UP000002941">
    <property type="component" value="Unassembled WGS sequence"/>
</dbReference>
<dbReference type="PROSITE" id="PS50093">
    <property type="entry name" value="PKD"/>
    <property type="match status" value="1"/>
</dbReference>
<evidence type="ECO:0000313" key="2">
    <source>
        <dbReference type="EMBL" id="EJF42766.1"/>
    </source>
</evidence>
<feature type="domain" description="PKD" evidence="1">
    <location>
        <begin position="83"/>
        <end position="123"/>
    </location>
</feature>
<feature type="non-terminal residue" evidence="2">
    <location>
        <position position="130"/>
    </location>
</feature>
<evidence type="ECO:0000259" key="1">
    <source>
        <dbReference type="PROSITE" id="PS50093"/>
    </source>
</evidence>
<reference evidence="2 3" key="1">
    <citation type="submission" date="2012-05" db="EMBL/GenBank/DDBJ databases">
        <authorList>
            <person name="Harkins D.M."/>
            <person name="Madupu R."/>
            <person name="Durkin A.S."/>
            <person name="Torralba M."/>
            <person name="Methe B."/>
            <person name="Sutton G.G."/>
            <person name="Nelson K.E."/>
        </authorList>
    </citation>
    <scope>NUCLEOTIDE SEQUENCE [LARGE SCALE GENOMIC DNA]</scope>
    <source>
        <strain evidence="2 3">F0489</strain>
    </source>
</reference>
<dbReference type="EMBL" id="AKFT01000138">
    <property type="protein sequence ID" value="EJF42766.1"/>
    <property type="molecule type" value="Genomic_DNA"/>
</dbReference>
<dbReference type="InterPro" id="IPR035986">
    <property type="entry name" value="PKD_dom_sf"/>
</dbReference>